<reference evidence="1" key="1">
    <citation type="submission" date="2019-08" db="EMBL/GenBank/DDBJ databases">
        <authorList>
            <person name="Kucharzyk K."/>
            <person name="Murdoch R.W."/>
            <person name="Higgins S."/>
            <person name="Loffler F."/>
        </authorList>
    </citation>
    <scope>NUCLEOTIDE SEQUENCE</scope>
</reference>
<organism evidence="1">
    <name type="scientific">bioreactor metagenome</name>
    <dbReference type="NCBI Taxonomy" id="1076179"/>
    <lineage>
        <taxon>unclassified sequences</taxon>
        <taxon>metagenomes</taxon>
        <taxon>ecological metagenomes</taxon>
    </lineage>
</organism>
<evidence type="ECO:0000313" key="1">
    <source>
        <dbReference type="EMBL" id="MPN38624.1"/>
    </source>
</evidence>
<protein>
    <submittedName>
        <fullName evidence="1">Uncharacterized protein</fullName>
    </submittedName>
</protein>
<gene>
    <name evidence="1" type="ORF">SDC9_186148</name>
</gene>
<dbReference type="EMBL" id="VSSQ01093978">
    <property type="protein sequence ID" value="MPN38624.1"/>
    <property type="molecule type" value="Genomic_DNA"/>
</dbReference>
<dbReference type="AlphaFoldDB" id="A0A645HR55"/>
<proteinExistence type="predicted"/>
<name>A0A645HR55_9ZZZZ</name>
<sequence>MFDAGISEQQFRLPKSEHGWYDEAGSWLPGDEPATLACPMAGAPRVLHKGGSVFLEDEPCGTGEESLLFTVYAQETGTFVREYFLDDGESEAYRQNDCVRLELTVECRSEKVAVRYRNLGLQQISPNIRLIDRWNRPLERRKGDDA</sequence>
<accession>A0A645HR55</accession>
<comment type="caution">
    <text evidence="1">The sequence shown here is derived from an EMBL/GenBank/DDBJ whole genome shotgun (WGS) entry which is preliminary data.</text>
</comment>